<sequence length="64" mass="6947">TAAMSPMALFIPDHTCLVNLKTPIMISGVRLVLAATRFHYDLGGGIEYHKQVVEGAILRVVPTL</sequence>
<dbReference type="AlphaFoldDB" id="A0A835I463"/>
<dbReference type="EMBL" id="JADFTS010000004">
    <property type="protein sequence ID" value="KAF9611295.1"/>
    <property type="molecule type" value="Genomic_DNA"/>
</dbReference>
<evidence type="ECO:0000313" key="1">
    <source>
        <dbReference type="EMBL" id="KAF9611295.1"/>
    </source>
</evidence>
<proteinExistence type="predicted"/>
<organism evidence="1 2">
    <name type="scientific">Coptis chinensis</name>
    <dbReference type="NCBI Taxonomy" id="261450"/>
    <lineage>
        <taxon>Eukaryota</taxon>
        <taxon>Viridiplantae</taxon>
        <taxon>Streptophyta</taxon>
        <taxon>Embryophyta</taxon>
        <taxon>Tracheophyta</taxon>
        <taxon>Spermatophyta</taxon>
        <taxon>Magnoliopsida</taxon>
        <taxon>Ranunculales</taxon>
        <taxon>Ranunculaceae</taxon>
        <taxon>Coptidoideae</taxon>
        <taxon>Coptis</taxon>
    </lineage>
</organism>
<evidence type="ECO:0000313" key="2">
    <source>
        <dbReference type="Proteomes" id="UP000631114"/>
    </source>
</evidence>
<feature type="non-terminal residue" evidence="1">
    <location>
        <position position="64"/>
    </location>
</feature>
<name>A0A835I463_9MAGN</name>
<accession>A0A835I463</accession>
<protein>
    <submittedName>
        <fullName evidence="1">Uncharacterized protein</fullName>
    </submittedName>
</protein>
<comment type="caution">
    <text evidence="1">The sequence shown here is derived from an EMBL/GenBank/DDBJ whole genome shotgun (WGS) entry which is preliminary data.</text>
</comment>
<reference evidence="1 2" key="1">
    <citation type="submission" date="2020-10" db="EMBL/GenBank/DDBJ databases">
        <title>The Coptis chinensis genome and diversification of protoberbering-type alkaloids.</title>
        <authorList>
            <person name="Wang B."/>
            <person name="Shu S."/>
            <person name="Song C."/>
            <person name="Liu Y."/>
        </authorList>
    </citation>
    <scope>NUCLEOTIDE SEQUENCE [LARGE SCALE GENOMIC DNA]</scope>
    <source>
        <strain evidence="1">HL-2020</strain>
        <tissue evidence="1">Leaf</tissue>
    </source>
</reference>
<dbReference type="Proteomes" id="UP000631114">
    <property type="component" value="Unassembled WGS sequence"/>
</dbReference>
<gene>
    <name evidence="1" type="ORF">IFM89_029733</name>
</gene>
<keyword evidence="2" id="KW-1185">Reference proteome</keyword>